<evidence type="ECO:0000313" key="4">
    <source>
        <dbReference type="Proteomes" id="UP000282323"/>
    </source>
</evidence>
<evidence type="ECO:0000259" key="2">
    <source>
        <dbReference type="PROSITE" id="PS50110"/>
    </source>
</evidence>
<dbReference type="EMBL" id="REGA01000022">
    <property type="protein sequence ID" value="RQG90945.1"/>
    <property type="molecule type" value="Genomic_DNA"/>
</dbReference>
<comment type="caution">
    <text evidence="3">The sequence shown here is derived from an EMBL/GenBank/DDBJ whole genome shotgun (WGS) entry which is preliminary data.</text>
</comment>
<dbReference type="InterPro" id="IPR052893">
    <property type="entry name" value="TCS_response_regulator"/>
</dbReference>
<keyword evidence="4" id="KW-1185">Reference proteome</keyword>
<dbReference type="Gene3D" id="3.40.50.2300">
    <property type="match status" value="1"/>
</dbReference>
<evidence type="ECO:0000313" key="3">
    <source>
        <dbReference type="EMBL" id="RQG90945.1"/>
    </source>
</evidence>
<dbReference type="GO" id="GO:0000160">
    <property type="term" value="P:phosphorelay signal transduction system"/>
    <property type="evidence" value="ECO:0007669"/>
    <property type="project" value="InterPro"/>
</dbReference>
<dbReference type="SUPFAM" id="SSF52172">
    <property type="entry name" value="CheY-like"/>
    <property type="match status" value="1"/>
</dbReference>
<dbReference type="PANTHER" id="PTHR44520">
    <property type="entry name" value="RESPONSE REGULATOR RCP1-RELATED"/>
    <property type="match status" value="1"/>
</dbReference>
<evidence type="ECO:0000256" key="1">
    <source>
        <dbReference type="PROSITE-ProRule" id="PRU00169"/>
    </source>
</evidence>
<sequence length="155" mass="17122">MASADGENGGDIGTVVDILLVEPNPGDTRLFEENFRDGKLVNAVHAVENGEDALDFVYQRGEYEDKPQPDLVLIEPQLPGMSGMEFLTELKSDPELGDVPVVVLTSSRVGEQIVKSNDVEADEYMQKPVQTDEFIRFAQDVGDFWFAIVKNETGD</sequence>
<dbReference type="RefSeq" id="WP_124197222.1">
    <property type="nucleotide sequence ID" value="NZ_REGA01000022.1"/>
</dbReference>
<name>A0A3N6P5N5_NATCH</name>
<comment type="caution">
    <text evidence="1">Lacks conserved residue(s) required for the propagation of feature annotation.</text>
</comment>
<dbReference type="InterPro" id="IPR011006">
    <property type="entry name" value="CheY-like_superfamily"/>
</dbReference>
<dbReference type="Proteomes" id="UP000282323">
    <property type="component" value="Unassembled WGS sequence"/>
</dbReference>
<dbReference type="AlphaFoldDB" id="A0A3N6P5N5"/>
<feature type="domain" description="Response regulatory" evidence="2">
    <location>
        <begin position="17"/>
        <end position="142"/>
    </location>
</feature>
<dbReference type="Pfam" id="PF00072">
    <property type="entry name" value="Response_reg"/>
    <property type="match status" value="1"/>
</dbReference>
<dbReference type="PROSITE" id="PS50110">
    <property type="entry name" value="RESPONSE_REGULATORY"/>
    <property type="match status" value="1"/>
</dbReference>
<dbReference type="SMART" id="SM00448">
    <property type="entry name" value="REC"/>
    <property type="match status" value="1"/>
</dbReference>
<dbReference type="CDD" id="cd17557">
    <property type="entry name" value="REC_Rcp-like"/>
    <property type="match status" value="1"/>
</dbReference>
<dbReference type="OrthoDB" id="9652at2157"/>
<organism evidence="3 4">
    <name type="scientific">Natrarchaeobius chitinivorans</name>
    <dbReference type="NCBI Taxonomy" id="1679083"/>
    <lineage>
        <taxon>Archaea</taxon>
        <taxon>Methanobacteriati</taxon>
        <taxon>Methanobacteriota</taxon>
        <taxon>Stenosarchaea group</taxon>
        <taxon>Halobacteria</taxon>
        <taxon>Halobacteriales</taxon>
        <taxon>Natrialbaceae</taxon>
        <taxon>Natrarchaeobius</taxon>
    </lineage>
</organism>
<dbReference type="PANTHER" id="PTHR44520:SF2">
    <property type="entry name" value="RESPONSE REGULATOR RCP1"/>
    <property type="match status" value="1"/>
</dbReference>
<reference evidence="3 4" key="1">
    <citation type="submission" date="2018-10" db="EMBL/GenBank/DDBJ databases">
        <title>Natrarchaeobius chitinivorans gen. nov., sp. nov., and Natrarchaeobius haloalkaliphilus sp. nov., alkaliphilic, chitin-utilizing haloarchaea from hypersaline alkaline lakes.</title>
        <authorList>
            <person name="Sorokin D.Y."/>
            <person name="Elcheninov A.G."/>
            <person name="Kostrikina N.A."/>
            <person name="Bale N.J."/>
            <person name="Sinninghe Damste J.S."/>
            <person name="Khijniak T.V."/>
            <person name="Kublanov I.V."/>
            <person name="Toshchakov S.V."/>
        </authorList>
    </citation>
    <scope>NUCLEOTIDE SEQUENCE [LARGE SCALE GENOMIC DNA]</scope>
    <source>
        <strain evidence="3 4">AArcht4T</strain>
    </source>
</reference>
<accession>A0A3N6P5N5</accession>
<protein>
    <submittedName>
        <fullName evidence="3">Response regulator</fullName>
    </submittedName>
</protein>
<proteinExistence type="predicted"/>
<dbReference type="InterPro" id="IPR001789">
    <property type="entry name" value="Sig_transdc_resp-reg_receiver"/>
</dbReference>
<gene>
    <name evidence="3" type="ORF">EA473_19355</name>
</gene>